<dbReference type="PANTHER" id="PTHR21301:SF11">
    <property type="entry name" value="GIY-YIG DOMAIN-CONTAINING PROTEIN"/>
    <property type="match status" value="1"/>
</dbReference>
<dbReference type="CDD" id="cd00304">
    <property type="entry name" value="RT_like"/>
    <property type="match status" value="1"/>
</dbReference>
<dbReference type="EMBL" id="UYRU01070912">
    <property type="protein sequence ID" value="VDN20397.1"/>
    <property type="molecule type" value="Genomic_DNA"/>
</dbReference>
<proteinExistence type="predicted"/>
<protein>
    <recommendedName>
        <fullName evidence="1">Helix-turn-helix domain-containing protein</fullName>
    </recommendedName>
</protein>
<organism evidence="2 3">
    <name type="scientific">Dibothriocephalus latus</name>
    <name type="common">Fish tapeworm</name>
    <name type="synonym">Diphyllobothrium latum</name>
    <dbReference type="NCBI Taxonomy" id="60516"/>
    <lineage>
        <taxon>Eukaryota</taxon>
        <taxon>Metazoa</taxon>
        <taxon>Spiralia</taxon>
        <taxon>Lophotrochozoa</taxon>
        <taxon>Platyhelminthes</taxon>
        <taxon>Cestoda</taxon>
        <taxon>Eucestoda</taxon>
        <taxon>Diphyllobothriidea</taxon>
        <taxon>Diphyllobothriidae</taxon>
        <taxon>Dibothriocephalus</taxon>
    </lineage>
</organism>
<sequence>MYEQIKGTPMGSPRSGLIAEVVLQRIEHLVFTKYQPKFWARYVDETFVIVKTSDIEQLKDPLNSVDPNIQFTKEEERKKQLPYLDVLVRRCSTGILQTMVFKKATDTNKVLHFNSNYTTCHKRSCVRTLFQRVETHCSTPAARRAEQQYLHELFRANGYPKSFIKLSRRRINRRRSVQQQQPEVWRAILYIKWVSDAVSRLLQPAGVGIAHGPQATIRRRVMQPKDRL</sequence>
<dbReference type="InterPro" id="IPR058912">
    <property type="entry name" value="HTH_animal"/>
</dbReference>
<dbReference type="AlphaFoldDB" id="A0A3P7M9M1"/>
<evidence type="ECO:0000313" key="3">
    <source>
        <dbReference type="Proteomes" id="UP000281553"/>
    </source>
</evidence>
<reference evidence="2 3" key="1">
    <citation type="submission" date="2018-11" db="EMBL/GenBank/DDBJ databases">
        <authorList>
            <consortium name="Pathogen Informatics"/>
        </authorList>
    </citation>
    <scope>NUCLEOTIDE SEQUENCE [LARGE SCALE GENOMIC DNA]</scope>
</reference>
<evidence type="ECO:0000259" key="1">
    <source>
        <dbReference type="Pfam" id="PF26215"/>
    </source>
</evidence>
<gene>
    <name evidence="2" type="ORF">DILT_LOCUS13612</name>
</gene>
<evidence type="ECO:0000313" key="2">
    <source>
        <dbReference type="EMBL" id="VDN20397.1"/>
    </source>
</evidence>
<accession>A0A3P7M9M1</accession>
<name>A0A3P7M9M1_DIBLA</name>
<dbReference type="Pfam" id="PF26215">
    <property type="entry name" value="HTH_animal"/>
    <property type="match status" value="1"/>
</dbReference>
<feature type="domain" description="Helix-turn-helix" evidence="1">
    <location>
        <begin position="110"/>
        <end position="166"/>
    </location>
</feature>
<feature type="non-terminal residue" evidence="2">
    <location>
        <position position="228"/>
    </location>
</feature>
<keyword evidence="3" id="KW-1185">Reference proteome</keyword>
<dbReference type="PANTHER" id="PTHR21301">
    <property type="entry name" value="REVERSE TRANSCRIPTASE"/>
    <property type="match status" value="1"/>
</dbReference>
<dbReference type="OrthoDB" id="10047121at2759"/>
<dbReference type="Proteomes" id="UP000281553">
    <property type="component" value="Unassembled WGS sequence"/>
</dbReference>